<dbReference type="PANTHER" id="PTHR35936:SF17">
    <property type="entry name" value="ARGININE-BINDING EXTRACELLULAR PROTEIN ARTP"/>
    <property type="match status" value="1"/>
</dbReference>
<keyword evidence="1" id="KW-0732">Signal</keyword>
<keyword evidence="4" id="KW-1185">Reference proteome</keyword>
<accession>A0A1X2EPW1</accession>
<dbReference type="Gene3D" id="3.40.190.10">
    <property type="entry name" value="Periplasmic binding protein-like II"/>
    <property type="match status" value="2"/>
</dbReference>
<dbReference type="SMART" id="SM00062">
    <property type="entry name" value="PBPb"/>
    <property type="match status" value="1"/>
</dbReference>
<name>A0A1X2EPW1_9MYCO</name>
<sequence length="316" mass="33561">MRRVRTGCSARPEEDVTVSPAHTRWRRALAAAVTVCAVAPGCVQNADETDGLPTVTVTATRVDAIAATVPAPIATAGRLVIGVNLPQPPNQFHDARGRIVGFDIDLMDAVATVLGLTTSYQQADFEKIIPAVRGGSYDLGIASFTDTAERERVVDFVTYFATGTLWTQRPGPPIDPDDACGLRVAVQTATMADTHEIPAKSAACVLDDRPPIEKVKFERQDVATNALLLGRVDAMSADHPVARWAIDQTDGRLVAAGESAGLTPYGWPVAKGSALAESLRLALTHLIATGDYRTIAEAWNLESGMIRVPVINGALT</sequence>
<feature type="domain" description="Solute-binding protein family 3/N-terminal" evidence="2">
    <location>
        <begin position="78"/>
        <end position="303"/>
    </location>
</feature>
<gene>
    <name evidence="3" type="ORF">AWC30_04095</name>
</gene>
<evidence type="ECO:0000313" key="3">
    <source>
        <dbReference type="EMBL" id="ORX08097.1"/>
    </source>
</evidence>
<dbReference type="STRING" id="1798.AWC30_04095"/>
<comment type="caution">
    <text evidence="3">The sequence shown here is derived from an EMBL/GenBank/DDBJ whole genome shotgun (WGS) entry which is preliminary data.</text>
</comment>
<dbReference type="Proteomes" id="UP000193090">
    <property type="component" value="Unassembled WGS sequence"/>
</dbReference>
<dbReference type="InterPro" id="IPR001638">
    <property type="entry name" value="Solute-binding_3/MltF_N"/>
</dbReference>
<dbReference type="AlphaFoldDB" id="A0A1X2EPW1"/>
<dbReference type="EMBL" id="LQPZ01000008">
    <property type="protein sequence ID" value="ORX08097.1"/>
    <property type="molecule type" value="Genomic_DNA"/>
</dbReference>
<dbReference type="SUPFAM" id="SSF53850">
    <property type="entry name" value="Periplasmic binding protein-like II"/>
    <property type="match status" value="1"/>
</dbReference>
<evidence type="ECO:0000259" key="2">
    <source>
        <dbReference type="SMART" id="SM00062"/>
    </source>
</evidence>
<protein>
    <submittedName>
        <fullName evidence="3">ABC transporter substrate-binding protein</fullName>
    </submittedName>
</protein>
<reference evidence="3 4" key="1">
    <citation type="submission" date="2016-01" db="EMBL/GenBank/DDBJ databases">
        <title>The new phylogeny of the genus Mycobacterium.</title>
        <authorList>
            <person name="Tarcisio F."/>
            <person name="Conor M."/>
            <person name="Antonella G."/>
            <person name="Elisabetta G."/>
            <person name="Giulia F.S."/>
            <person name="Sara T."/>
            <person name="Anna F."/>
            <person name="Clotilde B."/>
            <person name="Roberto B."/>
            <person name="Veronica D.S."/>
            <person name="Fabio R."/>
            <person name="Monica P."/>
            <person name="Olivier J."/>
            <person name="Enrico T."/>
            <person name="Nicola S."/>
        </authorList>
    </citation>
    <scope>NUCLEOTIDE SEQUENCE [LARGE SCALE GENOMIC DNA]</scope>
    <source>
        <strain evidence="3 4">DSM 44153</strain>
    </source>
</reference>
<dbReference type="Pfam" id="PF00497">
    <property type="entry name" value="SBP_bac_3"/>
    <property type="match status" value="1"/>
</dbReference>
<dbReference type="PANTHER" id="PTHR35936">
    <property type="entry name" value="MEMBRANE-BOUND LYTIC MUREIN TRANSGLYCOSYLASE F"/>
    <property type="match status" value="1"/>
</dbReference>
<proteinExistence type="predicted"/>
<evidence type="ECO:0000256" key="1">
    <source>
        <dbReference type="ARBA" id="ARBA00022729"/>
    </source>
</evidence>
<dbReference type="CDD" id="cd01004">
    <property type="entry name" value="PBP2_MidA_like"/>
    <property type="match status" value="1"/>
</dbReference>
<evidence type="ECO:0000313" key="4">
    <source>
        <dbReference type="Proteomes" id="UP000193090"/>
    </source>
</evidence>
<organism evidence="3 4">
    <name type="scientific">Mycolicibacillus trivialis</name>
    <dbReference type="NCBI Taxonomy" id="1798"/>
    <lineage>
        <taxon>Bacteria</taxon>
        <taxon>Bacillati</taxon>
        <taxon>Actinomycetota</taxon>
        <taxon>Actinomycetes</taxon>
        <taxon>Mycobacteriales</taxon>
        <taxon>Mycobacteriaceae</taxon>
        <taxon>Mycolicibacillus</taxon>
    </lineage>
</organism>